<organism evidence="2 3">
    <name type="scientific">Labrus bergylta</name>
    <name type="common">ballan wrasse</name>
    <dbReference type="NCBI Taxonomy" id="56723"/>
    <lineage>
        <taxon>Eukaryota</taxon>
        <taxon>Metazoa</taxon>
        <taxon>Chordata</taxon>
        <taxon>Craniata</taxon>
        <taxon>Vertebrata</taxon>
        <taxon>Euteleostomi</taxon>
        <taxon>Actinopterygii</taxon>
        <taxon>Neopterygii</taxon>
        <taxon>Teleostei</taxon>
        <taxon>Neoteleostei</taxon>
        <taxon>Acanthomorphata</taxon>
        <taxon>Eupercaria</taxon>
        <taxon>Labriformes</taxon>
        <taxon>Labridae</taxon>
        <taxon>Labrus</taxon>
    </lineage>
</organism>
<dbReference type="InterPro" id="IPR029060">
    <property type="entry name" value="PIN-like_dom_sf"/>
</dbReference>
<comment type="similarity">
    <text evidence="1">Belongs to the asteroid family.</text>
</comment>
<dbReference type="InterPro" id="IPR026832">
    <property type="entry name" value="Asteroid"/>
</dbReference>
<dbReference type="Gene3D" id="3.40.50.1010">
    <property type="entry name" value="5'-nuclease"/>
    <property type="match status" value="1"/>
</dbReference>
<name>A0A3Q3H213_9LABR</name>
<evidence type="ECO:0000313" key="3">
    <source>
        <dbReference type="Proteomes" id="UP000261660"/>
    </source>
</evidence>
<reference evidence="2" key="1">
    <citation type="submission" date="2025-08" db="UniProtKB">
        <authorList>
            <consortium name="Ensembl"/>
        </authorList>
    </citation>
    <scope>IDENTIFICATION</scope>
</reference>
<evidence type="ECO:0000256" key="1">
    <source>
        <dbReference type="ARBA" id="ARBA00007398"/>
    </source>
</evidence>
<dbReference type="PANTHER" id="PTHR15665:SF1">
    <property type="entry name" value="PROTEIN ASTEROID HOMOLOG 1"/>
    <property type="match status" value="1"/>
</dbReference>
<evidence type="ECO:0000313" key="2">
    <source>
        <dbReference type="Ensembl" id="ENSLBEP00000037563.1"/>
    </source>
</evidence>
<accession>A0A3Q3H213</accession>
<dbReference type="AlphaFoldDB" id="A0A3Q3H213"/>
<dbReference type="PANTHER" id="PTHR15665">
    <property type="entry name" value="ASTEROID PROTEIN"/>
    <property type="match status" value="1"/>
</dbReference>
<protein>
    <recommendedName>
        <fullName evidence="4">Asteroid domain-containing protein</fullName>
    </recommendedName>
</protein>
<keyword evidence="3" id="KW-1185">Reference proteome</keyword>
<reference evidence="2" key="2">
    <citation type="submission" date="2025-09" db="UniProtKB">
        <authorList>
            <consortium name="Ensembl"/>
        </authorList>
    </citation>
    <scope>IDENTIFICATION</scope>
</reference>
<evidence type="ECO:0008006" key="4">
    <source>
        <dbReference type="Google" id="ProtNLM"/>
    </source>
</evidence>
<dbReference type="Ensembl" id="ENSLBET00000039114.1">
    <property type="protein sequence ID" value="ENSLBEP00000037563.1"/>
    <property type="gene ID" value="ENSLBEG00000028023.1"/>
</dbReference>
<proteinExistence type="inferred from homology"/>
<dbReference type="Proteomes" id="UP000261660">
    <property type="component" value="Unplaced"/>
</dbReference>
<dbReference type="SUPFAM" id="SSF88723">
    <property type="entry name" value="PIN domain-like"/>
    <property type="match status" value="1"/>
</dbReference>
<sequence length="492" mass="54827">MGVPDLTSLIEANPEIYQKFEHDVCLLKCGVLCILCFSLVAGLDQNRGGEYAAFEDLVERFVKALKDCGISPYVVLDGSLDRLQNANKAAVESSQENVLPQMARTVLSNDSDFFIFDLPGGLLPISHFHWEVVKRIGSQSYIPSKIYYSSSFCKVFDIEPQLLPAFSSLAVNLQRLDALSRWAEFDPAVNGKSPHRLKGLLCWLKDFKQLEEAFEAALGLLGELSEETKAEVMEGLNLGMEEYQLPPSSLNRFFIDGVAPPFPLWEVKPEMAGWVLLLLTQARLNSNVLHVLLFSSINLSCPVERADFPSAHLTSRPIRQVIYRLLLGETLVKENDREGLEPKSFIVQPAASGVPQELELKSLNKVKLSNAEPSVRLQVLLDALGVPEACLEGLQPHLRLLVAVSCFWLQRAEPKPDETLLKALLLGVSQLTIVSTEDSSAAYALKREKKPFELRLDADALHSFNQWQGCLRQTVHLNQLLGFPLPEPQIAR</sequence>
<dbReference type="GeneTree" id="ENSGT00390000010145"/>